<dbReference type="GO" id="GO:0006631">
    <property type="term" value="P:fatty acid metabolic process"/>
    <property type="evidence" value="ECO:0007669"/>
    <property type="project" value="InterPro"/>
</dbReference>
<evidence type="ECO:0000256" key="3">
    <source>
        <dbReference type="PIRSR" id="PIRSR000105-2"/>
    </source>
</evidence>
<proteinExistence type="predicted"/>
<evidence type="ECO:0000313" key="6">
    <source>
        <dbReference type="EMBL" id="HIQ29521.1"/>
    </source>
</evidence>
<dbReference type="Proteomes" id="UP000608579">
    <property type="component" value="Unassembled WGS sequence"/>
</dbReference>
<dbReference type="Gene3D" id="3.40.50.720">
    <property type="entry name" value="NAD(P)-binding Rossmann-like Domain"/>
    <property type="match status" value="1"/>
</dbReference>
<feature type="binding site" evidence="3">
    <location>
        <position position="93"/>
    </location>
    <ligand>
        <name>NAD(+)</name>
        <dbReference type="ChEBI" id="CHEBI:57540"/>
    </ligand>
</feature>
<keyword evidence="1" id="KW-0560">Oxidoreductase</keyword>
<dbReference type="Pfam" id="PF02737">
    <property type="entry name" value="3HCDH_N"/>
    <property type="match status" value="1"/>
</dbReference>
<evidence type="ECO:0000259" key="5">
    <source>
        <dbReference type="Pfam" id="PF02737"/>
    </source>
</evidence>
<dbReference type="AlphaFoldDB" id="A0A832ZY72"/>
<dbReference type="InterPro" id="IPR006108">
    <property type="entry name" value="3HC_DH_C"/>
</dbReference>
<dbReference type="Pfam" id="PF00725">
    <property type="entry name" value="3HCDH"/>
    <property type="match status" value="1"/>
</dbReference>
<name>A0A832ZY72_CALS0</name>
<reference evidence="6" key="1">
    <citation type="journal article" date="2020" name="ISME J.">
        <title>Gammaproteobacteria mediating utilization of methyl-, sulfur- and petroleum organic compounds in deep ocean hydrothermal plumes.</title>
        <authorList>
            <person name="Zhou Z."/>
            <person name="Liu Y."/>
            <person name="Pan J."/>
            <person name="Cron B.R."/>
            <person name="Toner B.M."/>
            <person name="Anantharaman K."/>
            <person name="Breier J.A."/>
            <person name="Dick G.J."/>
            <person name="Li M."/>
        </authorList>
    </citation>
    <scope>NUCLEOTIDE SEQUENCE</scope>
    <source>
        <strain evidence="6">SZUA-1515</strain>
    </source>
</reference>
<feature type="binding site" evidence="3">
    <location>
        <position position="98"/>
    </location>
    <ligand>
        <name>NAD(+)</name>
        <dbReference type="ChEBI" id="CHEBI:57540"/>
    </ligand>
</feature>
<feature type="domain" description="3-hydroxyacyl-CoA dehydrogenase NAD binding" evidence="5">
    <location>
        <begin position="5"/>
        <end position="185"/>
    </location>
</feature>
<evidence type="ECO:0000256" key="2">
    <source>
        <dbReference type="PIRSR" id="PIRSR000105-1"/>
    </source>
</evidence>
<dbReference type="PANTHER" id="PTHR48075">
    <property type="entry name" value="3-HYDROXYACYL-COA DEHYDROGENASE FAMILY PROTEIN"/>
    <property type="match status" value="1"/>
</dbReference>
<feature type="site" description="Important for catalytic activity" evidence="2">
    <location>
        <position position="141"/>
    </location>
</feature>
<sequence>MSRRIAVLGAGLMGHGIAQVAAQTAGYEVYLVDVEQRFLDRGMEQIRWSLNKLVEKKTIAGEDAEKTLSRIHPTLSYEEACSDVELVIEAVPEDVEIKKQVWKKVDAIAPKDTVLASNTSSISITQLASYTSRPQRFCGLHFFNPPQLMKLVEIIRGRLTSDETIEYAKQVVTEMGKEYVLVNKDVAGFIVNRILVPALNEAVQLVYEGVATPEDVDKAVKLGLNWPMGAITLLDYVGLDTTLHVLEVLMNDYQDPKYRPSPLLREMVRAGLYGRKSGRGFYTYEKKQP</sequence>
<evidence type="ECO:0000313" key="7">
    <source>
        <dbReference type="Proteomes" id="UP000608579"/>
    </source>
</evidence>
<dbReference type="InterPro" id="IPR022694">
    <property type="entry name" value="3-OHacyl-CoA_DH"/>
</dbReference>
<dbReference type="SUPFAM" id="SSF48179">
    <property type="entry name" value="6-phosphogluconate dehydrogenase C-terminal domain-like"/>
    <property type="match status" value="1"/>
</dbReference>
<dbReference type="SUPFAM" id="SSF51735">
    <property type="entry name" value="NAD(P)-binding Rossmann-fold domains"/>
    <property type="match status" value="1"/>
</dbReference>
<dbReference type="GO" id="GO:0016616">
    <property type="term" value="F:oxidoreductase activity, acting on the CH-OH group of donors, NAD or NADP as acceptor"/>
    <property type="evidence" value="ECO:0007669"/>
    <property type="project" value="InterPro"/>
</dbReference>
<dbReference type="InterPro" id="IPR008927">
    <property type="entry name" value="6-PGluconate_DH-like_C_sf"/>
</dbReference>
<accession>A0A832ZY72</accession>
<dbReference type="GO" id="GO:0070403">
    <property type="term" value="F:NAD+ binding"/>
    <property type="evidence" value="ECO:0007669"/>
    <property type="project" value="InterPro"/>
</dbReference>
<comment type="caution">
    <text evidence="6">The sequence shown here is derived from an EMBL/GenBank/DDBJ whole genome shotgun (WGS) entry which is preliminary data.</text>
</comment>
<organism evidence="6 7">
    <name type="scientific">Caldiarchaeum subterraneum</name>
    <dbReference type="NCBI Taxonomy" id="311458"/>
    <lineage>
        <taxon>Archaea</taxon>
        <taxon>Nitrososphaerota</taxon>
        <taxon>Candidatus Caldarchaeales</taxon>
        <taxon>Candidatus Caldarchaeaceae</taxon>
        <taxon>Candidatus Caldarchaeum</taxon>
    </lineage>
</organism>
<dbReference type="PANTHER" id="PTHR48075:SF5">
    <property type="entry name" value="3-HYDROXYBUTYRYL-COA DEHYDROGENASE"/>
    <property type="match status" value="1"/>
</dbReference>
<evidence type="ECO:0000256" key="1">
    <source>
        <dbReference type="ARBA" id="ARBA00023002"/>
    </source>
</evidence>
<protein>
    <submittedName>
        <fullName evidence="6">3-hydroxyacyl-CoA dehydrogenase family protein</fullName>
    </submittedName>
</protein>
<dbReference type="InterPro" id="IPR013328">
    <property type="entry name" value="6PGD_dom2"/>
</dbReference>
<dbReference type="FunFam" id="3.40.50.720:FF:000009">
    <property type="entry name" value="Fatty oxidation complex, alpha subunit"/>
    <property type="match status" value="1"/>
</dbReference>
<dbReference type="EMBL" id="DQVM01000057">
    <property type="protein sequence ID" value="HIQ29521.1"/>
    <property type="molecule type" value="Genomic_DNA"/>
</dbReference>
<keyword evidence="3" id="KW-0520">NAD</keyword>
<feature type="binding site" evidence="3">
    <location>
        <position position="144"/>
    </location>
    <ligand>
        <name>NAD(+)</name>
        <dbReference type="ChEBI" id="CHEBI:57540"/>
    </ligand>
</feature>
<feature type="binding site" evidence="3">
    <location>
        <begin position="9"/>
        <end position="14"/>
    </location>
    <ligand>
        <name>NAD(+)</name>
        <dbReference type="ChEBI" id="CHEBI:57540"/>
    </ligand>
</feature>
<evidence type="ECO:0000259" key="4">
    <source>
        <dbReference type="Pfam" id="PF00725"/>
    </source>
</evidence>
<dbReference type="PIRSF" id="PIRSF000105">
    <property type="entry name" value="HCDH"/>
    <property type="match status" value="1"/>
</dbReference>
<gene>
    <name evidence="6" type="ORF">EYH45_03050</name>
</gene>
<dbReference type="InterPro" id="IPR006176">
    <property type="entry name" value="3-OHacyl-CoA_DH_NAD-bd"/>
</dbReference>
<dbReference type="InterPro" id="IPR036291">
    <property type="entry name" value="NAD(P)-bd_dom_sf"/>
</dbReference>
<feature type="binding site" evidence="3">
    <location>
        <position position="276"/>
    </location>
    <ligand>
        <name>NAD(+)</name>
        <dbReference type="ChEBI" id="CHEBI:57540"/>
    </ligand>
</feature>
<feature type="binding site" evidence="3">
    <location>
        <position position="33"/>
    </location>
    <ligand>
        <name>NAD(+)</name>
        <dbReference type="ChEBI" id="CHEBI:57540"/>
    </ligand>
</feature>
<dbReference type="Gene3D" id="1.10.1040.10">
    <property type="entry name" value="N-(1-d-carboxylethyl)-l-norvaline Dehydrogenase, domain 2"/>
    <property type="match status" value="1"/>
</dbReference>
<feature type="binding site" evidence="3">
    <location>
        <position position="120"/>
    </location>
    <ligand>
        <name>NAD(+)</name>
        <dbReference type="ChEBI" id="CHEBI:57540"/>
    </ligand>
</feature>
<feature type="domain" description="3-hydroxyacyl-CoA dehydrogenase C-terminal" evidence="4">
    <location>
        <begin position="188"/>
        <end position="284"/>
    </location>
</feature>